<evidence type="ECO:0000256" key="2">
    <source>
        <dbReference type="SAM" id="Phobius"/>
    </source>
</evidence>
<reference evidence="3 4" key="1">
    <citation type="submission" date="2019-06" db="EMBL/GenBank/DDBJ databases">
        <title>Sequencing the genomes of 1000 actinobacteria strains.</title>
        <authorList>
            <person name="Klenk H.-P."/>
        </authorList>
    </citation>
    <scope>NUCLEOTIDE SEQUENCE [LARGE SCALE GENOMIC DNA]</scope>
    <source>
        <strain evidence="3 4">DSM 43866</strain>
    </source>
</reference>
<feature type="compositionally biased region" description="Pro residues" evidence="1">
    <location>
        <begin position="47"/>
        <end position="57"/>
    </location>
</feature>
<keyword evidence="2" id="KW-1133">Transmembrane helix</keyword>
<keyword evidence="4" id="KW-1185">Reference proteome</keyword>
<evidence type="ECO:0000256" key="1">
    <source>
        <dbReference type="SAM" id="MobiDB-lite"/>
    </source>
</evidence>
<organism evidence="3 4">
    <name type="scientific">Actinoplanes teichomyceticus</name>
    <dbReference type="NCBI Taxonomy" id="1867"/>
    <lineage>
        <taxon>Bacteria</taxon>
        <taxon>Bacillati</taxon>
        <taxon>Actinomycetota</taxon>
        <taxon>Actinomycetes</taxon>
        <taxon>Micromonosporales</taxon>
        <taxon>Micromonosporaceae</taxon>
        <taxon>Actinoplanes</taxon>
    </lineage>
</organism>
<accession>A0A561WJP4</accession>
<dbReference type="OrthoDB" id="3297784at2"/>
<evidence type="ECO:0000313" key="4">
    <source>
        <dbReference type="Proteomes" id="UP000320239"/>
    </source>
</evidence>
<keyword evidence="2" id="KW-0812">Transmembrane</keyword>
<dbReference type="RefSeq" id="WP_145830828.1">
    <property type="nucleotide sequence ID" value="NZ_BOMX01000048.1"/>
</dbReference>
<sequence>MSTTPPPDDTPAPGDRRKRRDVVAVASMVAGVVSAVIALAAWQWPQSPDPSPAPVAVPPVTSSPTAGPTAAATVAPGAGNPSGTPLDALDVAAGHANLAPVPPAVRDRPGFKDRPIAISCPSNQTGDLTREVTWLLRGRYLDFRADVHPYYPAGTDTAAATYVFAVTGTRRKTGDLTTAEAGRQQSATVTSAKPLTGGVGGAERLTIRVRCGNPNGVVVLTGATVTPP</sequence>
<dbReference type="EMBL" id="VIWY01000002">
    <property type="protein sequence ID" value="TWG24040.1"/>
    <property type="molecule type" value="Genomic_DNA"/>
</dbReference>
<comment type="caution">
    <text evidence="3">The sequence shown here is derived from an EMBL/GenBank/DDBJ whole genome shotgun (WGS) entry which is preliminary data.</text>
</comment>
<feature type="compositionally biased region" description="Low complexity" evidence="1">
    <location>
        <begin position="58"/>
        <end position="79"/>
    </location>
</feature>
<feature type="transmembrane region" description="Helical" evidence="2">
    <location>
        <begin position="22"/>
        <end position="44"/>
    </location>
</feature>
<proteinExistence type="predicted"/>
<evidence type="ECO:0000313" key="3">
    <source>
        <dbReference type="EMBL" id="TWG24040.1"/>
    </source>
</evidence>
<dbReference type="Proteomes" id="UP000320239">
    <property type="component" value="Unassembled WGS sequence"/>
</dbReference>
<dbReference type="AlphaFoldDB" id="A0A561WJP4"/>
<protein>
    <submittedName>
        <fullName evidence="3">Uncharacterized protein</fullName>
    </submittedName>
</protein>
<name>A0A561WJP4_ACTTI</name>
<feature type="region of interest" description="Disordered" evidence="1">
    <location>
        <begin position="47"/>
        <end position="82"/>
    </location>
</feature>
<keyword evidence="2" id="KW-0472">Membrane</keyword>
<gene>
    <name evidence="3" type="ORF">FHX34_102593</name>
</gene>